<comment type="subcellular location">
    <subcellularLocation>
        <location evidence="1">Membrane</location>
        <topology evidence="1">Multi-pass membrane protein</topology>
    </subcellularLocation>
</comment>
<dbReference type="Pfam" id="PF01957">
    <property type="entry name" value="NfeD"/>
    <property type="match status" value="1"/>
</dbReference>
<evidence type="ECO:0000313" key="8">
    <source>
        <dbReference type="Proteomes" id="UP001500880"/>
    </source>
</evidence>
<accession>A0ABN1ASE7</accession>
<dbReference type="InterPro" id="IPR052165">
    <property type="entry name" value="Membrane_assoc_protease"/>
</dbReference>
<evidence type="ECO:0000256" key="5">
    <source>
        <dbReference type="SAM" id="Phobius"/>
    </source>
</evidence>
<keyword evidence="8" id="KW-1185">Reference proteome</keyword>
<dbReference type="Proteomes" id="UP001500880">
    <property type="component" value="Unassembled WGS sequence"/>
</dbReference>
<feature type="transmembrane region" description="Helical" evidence="5">
    <location>
        <begin position="6"/>
        <end position="26"/>
    </location>
</feature>
<dbReference type="EMBL" id="BAAADO010000001">
    <property type="protein sequence ID" value="GAA0482509.1"/>
    <property type="molecule type" value="Genomic_DNA"/>
</dbReference>
<dbReference type="Gene3D" id="2.40.50.140">
    <property type="entry name" value="Nucleic acid-binding proteins"/>
    <property type="match status" value="1"/>
</dbReference>
<dbReference type="InterPro" id="IPR012340">
    <property type="entry name" value="NA-bd_OB-fold"/>
</dbReference>
<evidence type="ECO:0000256" key="2">
    <source>
        <dbReference type="ARBA" id="ARBA00022692"/>
    </source>
</evidence>
<organism evidence="7 8">
    <name type="scientific">Salinibacillus aidingensis</name>
    <dbReference type="NCBI Taxonomy" id="237684"/>
    <lineage>
        <taxon>Bacteria</taxon>
        <taxon>Bacillati</taxon>
        <taxon>Bacillota</taxon>
        <taxon>Bacilli</taxon>
        <taxon>Bacillales</taxon>
        <taxon>Bacillaceae</taxon>
        <taxon>Salinibacillus</taxon>
    </lineage>
</organism>
<proteinExistence type="predicted"/>
<feature type="domain" description="NfeD-like C-terminal" evidence="6">
    <location>
        <begin position="152"/>
        <end position="205"/>
    </location>
</feature>
<keyword evidence="3 5" id="KW-1133">Transmembrane helix</keyword>
<comment type="caution">
    <text evidence="7">The sequence shown here is derived from an EMBL/GenBank/DDBJ whole genome shotgun (WGS) entry which is preliminary data.</text>
</comment>
<dbReference type="InterPro" id="IPR002810">
    <property type="entry name" value="NfeD-like_C"/>
</dbReference>
<reference evidence="7 8" key="1">
    <citation type="journal article" date="2019" name="Int. J. Syst. Evol. Microbiol.">
        <title>The Global Catalogue of Microorganisms (GCM) 10K type strain sequencing project: providing services to taxonomists for standard genome sequencing and annotation.</title>
        <authorList>
            <consortium name="The Broad Institute Genomics Platform"/>
            <consortium name="The Broad Institute Genome Sequencing Center for Infectious Disease"/>
            <person name="Wu L."/>
            <person name="Ma J."/>
        </authorList>
    </citation>
    <scope>NUCLEOTIDE SEQUENCE [LARGE SCALE GENOMIC DNA]</scope>
    <source>
        <strain evidence="7 8">JCM 12389</strain>
    </source>
</reference>
<name>A0ABN1ASE7_9BACI</name>
<evidence type="ECO:0000256" key="3">
    <source>
        <dbReference type="ARBA" id="ARBA00022989"/>
    </source>
</evidence>
<evidence type="ECO:0000256" key="4">
    <source>
        <dbReference type="ARBA" id="ARBA00023136"/>
    </source>
</evidence>
<dbReference type="RefSeq" id="WP_343837028.1">
    <property type="nucleotide sequence ID" value="NZ_BAAADO010000001.1"/>
</dbReference>
<keyword evidence="4 5" id="KW-0472">Membrane</keyword>
<evidence type="ECO:0000313" key="7">
    <source>
        <dbReference type="EMBL" id="GAA0482509.1"/>
    </source>
</evidence>
<feature type="transmembrane region" description="Helical" evidence="5">
    <location>
        <begin position="102"/>
        <end position="122"/>
    </location>
</feature>
<evidence type="ECO:0000256" key="1">
    <source>
        <dbReference type="ARBA" id="ARBA00004141"/>
    </source>
</evidence>
<dbReference type="PANTHER" id="PTHR33507">
    <property type="entry name" value="INNER MEMBRANE PROTEIN YBBJ"/>
    <property type="match status" value="1"/>
</dbReference>
<protein>
    <recommendedName>
        <fullName evidence="6">NfeD-like C-terminal domain-containing protein</fullName>
    </recommendedName>
</protein>
<gene>
    <name evidence="7" type="ORF">GCM10008986_04260</name>
</gene>
<feature type="transmembrane region" description="Helical" evidence="5">
    <location>
        <begin position="78"/>
        <end position="96"/>
    </location>
</feature>
<sequence>MFLSSTFAGLILTFFGFMLLMGEFLVKLRGISGLLGFGFIFVYFQAHLESMNTFLVTFIFLLALALLMIDGNITNDGTLSVIAILMMVLIIGLIPGHWLTGAYGITGLILGISSSFLFLKVFPSRNMWNKITLFDRLTNEAGYHTMKKSYRNLVHEKGVTVTQLRPAGTIRIGENEYSAVSNGKWIDRNTEVLVTQVDGTKIMVELAELVEN</sequence>
<evidence type="ECO:0000259" key="6">
    <source>
        <dbReference type="Pfam" id="PF01957"/>
    </source>
</evidence>
<feature type="transmembrane region" description="Helical" evidence="5">
    <location>
        <begin position="31"/>
        <end position="48"/>
    </location>
</feature>
<feature type="transmembrane region" description="Helical" evidence="5">
    <location>
        <begin position="54"/>
        <end position="71"/>
    </location>
</feature>
<keyword evidence="2 5" id="KW-0812">Transmembrane</keyword>
<dbReference type="PANTHER" id="PTHR33507:SF3">
    <property type="entry name" value="INNER MEMBRANE PROTEIN YBBJ"/>
    <property type="match status" value="1"/>
</dbReference>